<evidence type="ECO:0000313" key="4">
    <source>
        <dbReference type="Proteomes" id="UP001055048"/>
    </source>
</evidence>
<evidence type="ECO:0000256" key="2">
    <source>
        <dbReference type="SAM" id="Phobius"/>
    </source>
</evidence>
<organism evidence="3 4">
    <name type="scientific">Bacteroides uniformis</name>
    <dbReference type="NCBI Taxonomy" id="820"/>
    <lineage>
        <taxon>Bacteria</taxon>
        <taxon>Pseudomonadati</taxon>
        <taxon>Bacteroidota</taxon>
        <taxon>Bacteroidia</taxon>
        <taxon>Bacteroidales</taxon>
        <taxon>Bacteroidaceae</taxon>
        <taxon>Bacteroides</taxon>
    </lineage>
</organism>
<proteinExistence type="predicted"/>
<feature type="coiled-coil region" evidence="1">
    <location>
        <begin position="35"/>
        <end position="95"/>
    </location>
</feature>
<keyword evidence="2" id="KW-1133">Transmembrane helix</keyword>
<sequence>MRNLNVLSAKVTLLFAFRYFFIIYFYICGVNTDCVKDMQTLLNDIELDIQELKCLMQAISSDANPTLRMVAKRNIQQMKARLEALQEQLEEAPTAVVPPVEEITAVPASPVEPVVPDTMKLDCEEPETVHILAERIKPAKDLRHAISLNDSFRFVRELFAGDAARMNEVVRRLGEASSLDKAMDIFASEVHPDEENEAAADFMELLKKYFS</sequence>
<comment type="caution">
    <text evidence="3">The sequence shown here is derived from an EMBL/GenBank/DDBJ whole genome shotgun (WGS) entry which is preliminary data.</text>
</comment>
<evidence type="ECO:0000256" key="1">
    <source>
        <dbReference type="SAM" id="Coils"/>
    </source>
</evidence>
<keyword evidence="2" id="KW-0472">Membrane</keyword>
<keyword evidence="2" id="KW-0812">Transmembrane</keyword>
<dbReference type="Proteomes" id="UP001055048">
    <property type="component" value="Unassembled WGS sequence"/>
</dbReference>
<keyword evidence="1" id="KW-0175">Coiled coil</keyword>
<dbReference type="EMBL" id="BQNL01000001">
    <property type="protein sequence ID" value="GKH13205.1"/>
    <property type="molecule type" value="Genomic_DNA"/>
</dbReference>
<accession>A0AA37NQI7</accession>
<reference evidence="3" key="1">
    <citation type="submission" date="2022-01" db="EMBL/GenBank/DDBJ databases">
        <title>Novel bile acid biosynthetic pathways are enriched in the microbiome of centenarians.</title>
        <authorList>
            <person name="Sato Y."/>
            <person name="Atarashi K."/>
            <person name="Plichta R.D."/>
            <person name="Arai Y."/>
            <person name="Sasajima S."/>
            <person name="Kearney M.S."/>
            <person name="Suda W."/>
            <person name="Takeshita K."/>
            <person name="Sasaki T."/>
            <person name="Okamoto S."/>
            <person name="Skelly N.A."/>
            <person name="Okamura Y."/>
            <person name="Vlamakis H."/>
            <person name="Li Y."/>
            <person name="Tanoue T."/>
            <person name="Takei H."/>
            <person name="Nittono H."/>
            <person name="Narushima S."/>
            <person name="Irie J."/>
            <person name="Itoh H."/>
            <person name="Moriya K."/>
            <person name="Sugiura Y."/>
            <person name="Suematsu M."/>
            <person name="Moritoki N."/>
            <person name="Shibata S."/>
            <person name="Littman R.D."/>
            <person name="Fischbach A.M."/>
            <person name="Uwamino Y."/>
            <person name="Inoue T."/>
            <person name="Honda A."/>
            <person name="Hattori M."/>
            <person name="Murai T."/>
            <person name="Xavier J.R."/>
            <person name="Hirose N."/>
            <person name="Honda K."/>
        </authorList>
    </citation>
    <scope>NUCLEOTIDE SEQUENCE</scope>
    <source>
        <strain evidence="3">CE91-St12</strain>
    </source>
</reference>
<name>A0AA37NQI7_BACUN</name>
<evidence type="ECO:0000313" key="3">
    <source>
        <dbReference type="EMBL" id="GKH13205.1"/>
    </source>
</evidence>
<dbReference type="AlphaFoldDB" id="A0AA37NQI7"/>
<protein>
    <submittedName>
        <fullName evidence="3">Uncharacterized protein</fullName>
    </submittedName>
</protein>
<gene>
    <name evidence="3" type="ORF">CE91St12_14150</name>
</gene>
<feature type="transmembrane region" description="Helical" evidence="2">
    <location>
        <begin position="7"/>
        <end position="27"/>
    </location>
</feature>